<reference evidence="3" key="1">
    <citation type="journal article" date="2019" name="Int. J. Syst. Evol. Microbiol.">
        <title>The Global Catalogue of Microorganisms (GCM) 10K type strain sequencing project: providing services to taxonomists for standard genome sequencing and annotation.</title>
        <authorList>
            <consortium name="The Broad Institute Genomics Platform"/>
            <consortium name="The Broad Institute Genome Sequencing Center for Infectious Disease"/>
            <person name="Wu L."/>
            <person name="Ma J."/>
        </authorList>
    </citation>
    <scope>NUCLEOTIDE SEQUENCE [LARGE SCALE GENOMIC DNA]</scope>
    <source>
        <strain evidence="3">JCM 16022</strain>
    </source>
</reference>
<dbReference type="Proteomes" id="UP001501771">
    <property type="component" value="Unassembled WGS sequence"/>
</dbReference>
<feature type="chain" id="PRO_5045352294" description="Lipoprotein" evidence="1">
    <location>
        <begin position="23"/>
        <end position="102"/>
    </location>
</feature>
<dbReference type="EMBL" id="BAAAQR010000003">
    <property type="protein sequence ID" value="GAA2143277.1"/>
    <property type="molecule type" value="Genomic_DNA"/>
</dbReference>
<evidence type="ECO:0000313" key="2">
    <source>
        <dbReference type="EMBL" id="GAA2143277.1"/>
    </source>
</evidence>
<proteinExistence type="predicted"/>
<organism evidence="2 3">
    <name type="scientific">Nocardioides koreensis</name>
    <dbReference type="NCBI Taxonomy" id="433651"/>
    <lineage>
        <taxon>Bacteria</taxon>
        <taxon>Bacillati</taxon>
        <taxon>Actinomycetota</taxon>
        <taxon>Actinomycetes</taxon>
        <taxon>Propionibacteriales</taxon>
        <taxon>Nocardioidaceae</taxon>
        <taxon>Nocardioides</taxon>
    </lineage>
</organism>
<dbReference type="RefSeq" id="WP_344149788.1">
    <property type="nucleotide sequence ID" value="NZ_BAAAQR010000003.1"/>
</dbReference>
<keyword evidence="1" id="KW-0732">Signal</keyword>
<evidence type="ECO:0000256" key="1">
    <source>
        <dbReference type="SAM" id="SignalP"/>
    </source>
</evidence>
<keyword evidence="3" id="KW-1185">Reference proteome</keyword>
<comment type="caution">
    <text evidence="2">The sequence shown here is derived from an EMBL/GenBank/DDBJ whole genome shotgun (WGS) entry which is preliminary data.</text>
</comment>
<feature type="signal peptide" evidence="1">
    <location>
        <begin position="1"/>
        <end position="22"/>
    </location>
</feature>
<evidence type="ECO:0000313" key="3">
    <source>
        <dbReference type="Proteomes" id="UP001501771"/>
    </source>
</evidence>
<protein>
    <recommendedName>
        <fullName evidence="4">Lipoprotein</fullName>
    </recommendedName>
</protein>
<name>A0ABP5LEC3_9ACTN</name>
<accession>A0ABP5LEC3</accession>
<sequence length="102" mass="11121">MKKVLVLAATVGVLSTGGAAWAAAGNPPPDGTIIDVSGDKYNGFTIEHYDGTVRYPPTISEAKAECDEYGNRVNRVRCRTEVIVWYRDLKRMKVALDYANAA</sequence>
<gene>
    <name evidence="2" type="ORF">GCM10009844_15570</name>
</gene>
<evidence type="ECO:0008006" key="4">
    <source>
        <dbReference type="Google" id="ProtNLM"/>
    </source>
</evidence>